<dbReference type="Pfam" id="PF02518">
    <property type="entry name" value="HATPase_c"/>
    <property type="match status" value="1"/>
</dbReference>
<dbReference type="CDD" id="cd00082">
    <property type="entry name" value="HisKA"/>
    <property type="match status" value="1"/>
</dbReference>
<keyword evidence="3" id="KW-0597">Phosphoprotein</keyword>
<sequence length="291" mass="32605">MDQIFFIGGITFLTVLLVVLYKRNTNQKKVIRLLIQQNQIVRHQNEALQIENTRLERQHSVSNRLLAIISHDVRSPLHVIKGLVSLIEDCALNPDELQKSCTVLTTNLDATIHLVDNILHWSRSQINGIQSQPLEFDIFLLIEEVIHQLHTQAGNKQIRLAFIIETADQVVSNPVWGYADPVMIEIVIRNLLTNAIKFSESGADVIVQVDIKGDFIEVSVHDKGKGIAIEDQGRLFQMERLFSTAGTADEKGTGLGLAFCKELIEKNGGKIRCESVSGKGSTFFFTIPVKK</sequence>
<dbReference type="SUPFAM" id="SSF55874">
    <property type="entry name" value="ATPase domain of HSP90 chaperone/DNA topoisomerase II/histidine kinase"/>
    <property type="match status" value="1"/>
</dbReference>
<keyword evidence="5 9" id="KW-0418">Kinase</keyword>
<keyword evidence="7" id="KW-1133">Transmembrane helix</keyword>
<protein>
    <recommendedName>
        <fullName evidence="2">histidine kinase</fullName>
        <ecNumber evidence="2">2.7.13.3</ecNumber>
    </recommendedName>
</protein>
<dbReference type="InterPro" id="IPR036890">
    <property type="entry name" value="HATPase_C_sf"/>
</dbReference>
<dbReference type="Pfam" id="PF00512">
    <property type="entry name" value="HisKA"/>
    <property type="match status" value="1"/>
</dbReference>
<dbReference type="SUPFAM" id="SSF47384">
    <property type="entry name" value="Homodimeric domain of signal transducing histidine kinase"/>
    <property type="match status" value="1"/>
</dbReference>
<organism evidence="9 10">
    <name type="scientific">Xanthocytophaga flava</name>
    <dbReference type="NCBI Taxonomy" id="3048013"/>
    <lineage>
        <taxon>Bacteria</taxon>
        <taxon>Pseudomonadati</taxon>
        <taxon>Bacteroidota</taxon>
        <taxon>Cytophagia</taxon>
        <taxon>Cytophagales</taxon>
        <taxon>Rhodocytophagaceae</taxon>
        <taxon>Xanthocytophaga</taxon>
    </lineage>
</organism>
<dbReference type="InterPro" id="IPR005467">
    <property type="entry name" value="His_kinase_dom"/>
</dbReference>
<dbReference type="InterPro" id="IPR003594">
    <property type="entry name" value="HATPase_dom"/>
</dbReference>
<evidence type="ECO:0000259" key="8">
    <source>
        <dbReference type="PROSITE" id="PS50109"/>
    </source>
</evidence>
<comment type="caution">
    <text evidence="9">The sequence shown here is derived from an EMBL/GenBank/DDBJ whole genome shotgun (WGS) entry which is preliminary data.</text>
</comment>
<name>A0AAE3QLH9_9BACT</name>
<dbReference type="InterPro" id="IPR004358">
    <property type="entry name" value="Sig_transdc_His_kin-like_C"/>
</dbReference>
<evidence type="ECO:0000313" key="10">
    <source>
        <dbReference type="Proteomes" id="UP001241110"/>
    </source>
</evidence>
<dbReference type="PROSITE" id="PS50109">
    <property type="entry name" value="HIS_KIN"/>
    <property type="match status" value="1"/>
</dbReference>
<feature type="domain" description="Histidine kinase" evidence="8">
    <location>
        <begin position="68"/>
        <end position="291"/>
    </location>
</feature>
<dbReference type="SMART" id="SM00387">
    <property type="entry name" value="HATPase_c"/>
    <property type="match status" value="1"/>
</dbReference>
<dbReference type="PRINTS" id="PR00344">
    <property type="entry name" value="BCTRLSENSOR"/>
</dbReference>
<accession>A0AAE3QLH9</accession>
<evidence type="ECO:0000256" key="2">
    <source>
        <dbReference type="ARBA" id="ARBA00012438"/>
    </source>
</evidence>
<dbReference type="Proteomes" id="UP001241110">
    <property type="component" value="Unassembled WGS sequence"/>
</dbReference>
<gene>
    <name evidence="9" type="ORF">QNI16_10235</name>
</gene>
<keyword evidence="4" id="KW-0808">Transferase</keyword>
<reference evidence="9" key="1">
    <citation type="submission" date="2023-05" db="EMBL/GenBank/DDBJ databases">
        <authorList>
            <person name="Zhang X."/>
        </authorList>
    </citation>
    <scope>NUCLEOTIDE SEQUENCE</scope>
    <source>
        <strain evidence="9">YF14B1</strain>
    </source>
</reference>
<dbReference type="EC" id="2.7.13.3" evidence="2"/>
<keyword evidence="7" id="KW-0812">Transmembrane</keyword>
<dbReference type="GO" id="GO:0000155">
    <property type="term" value="F:phosphorelay sensor kinase activity"/>
    <property type="evidence" value="ECO:0007669"/>
    <property type="project" value="InterPro"/>
</dbReference>
<evidence type="ECO:0000256" key="6">
    <source>
        <dbReference type="ARBA" id="ARBA00023012"/>
    </source>
</evidence>
<evidence type="ECO:0000256" key="4">
    <source>
        <dbReference type="ARBA" id="ARBA00022679"/>
    </source>
</evidence>
<evidence type="ECO:0000256" key="3">
    <source>
        <dbReference type="ARBA" id="ARBA00022553"/>
    </source>
</evidence>
<dbReference type="AlphaFoldDB" id="A0AAE3QLH9"/>
<evidence type="ECO:0000256" key="7">
    <source>
        <dbReference type="SAM" id="Phobius"/>
    </source>
</evidence>
<dbReference type="RefSeq" id="WP_313977895.1">
    <property type="nucleotide sequence ID" value="NZ_JASJOS010000004.1"/>
</dbReference>
<evidence type="ECO:0000256" key="1">
    <source>
        <dbReference type="ARBA" id="ARBA00000085"/>
    </source>
</evidence>
<proteinExistence type="predicted"/>
<evidence type="ECO:0000313" key="9">
    <source>
        <dbReference type="EMBL" id="MDJ1480861.1"/>
    </source>
</evidence>
<feature type="transmembrane region" description="Helical" evidence="7">
    <location>
        <begin position="6"/>
        <end position="22"/>
    </location>
</feature>
<dbReference type="InterPro" id="IPR003661">
    <property type="entry name" value="HisK_dim/P_dom"/>
</dbReference>
<dbReference type="InterPro" id="IPR036097">
    <property type="entry name" value="HisK_dim/P_sf"/>
</dbReference>
<keyword evidence="7" id="KW-0472">Membrane</keyword>
<evidence type="ECO:0000256" key="5">
    <source>
        <dbReference type="ARBA" id="ARBA00022777"/>
    </source>
</evidence>
<dbReference type="Gene3D" id="3.30.565.10">
    <property type="entry name" value="Histidine kinase-like ATPase, C-terminal domain"/>
    <property type="match status" value="1"/>
</dbReference>
<dbReference type="PANTHER" id="PTHR43711:SF1">
    <property type="entry name" value="HISTIDINE KINASE 1"/>
    <property type="match status" value="1"/>
</dbReference>
<dbReference type="PANTHER" id="PTHR43711">
    <property type="entry name" value="TWO-COMPONENT HISTIDINE KINASE"/>
    <property type="match status" value="1"/>
</dbReference>
<dbReference type="SMART" id="SM00388">
    <property type="entry name" value="HisKA"/>
    <property type="match status" value="1"/>
</dbReference>
<comment type="catalytic activity">
    <reaction evidence="1">
        <text>ATP + protein L-histidine = ADP + protein N-phospho-L-histidine.</text>
        <dbReference type="EC" id="2.7.13.3"/>
    </reaction>
</comment>
<keyword evidence="6" id="KW-0902">Two-component regulatory system</keyword>
<dbReference type="InterPro" id="IPR050736">
    <property type="entry name" value="Sensor_HK_Regulatory"/>
</dbReference>
<dbReference type="Gene3D" id="1.10.287.130">
    <property type="match status" value="1"/>
</dbReference>
<dbReference type="EMBL" id="JASJOS010000004">
    <property type="protein sequence ID" value="MDJ1480861.1"/>
    <property type="molecule type" value="Genomic_DNA"/>
</dbReference>